<evidence type="ECO:0000256" key="1">
    <source>
        <dbReference type="SAM" id="Phobius"/>
    </source>
</evidence>
<reference evidence="2 3" key="1">
    <citation type="submission" date="2024-10" db="EMBL/GenBank/DDBJ databases">
        <title>The Natural Products Discovery Center: Release of the First 8490 Sequenced Strains for Exploring Actinobacteria Biosynthetic Diversity.</title>
        <authorList>
            <person name="Kalkreuter E."/>
            <person name="Kautsar S.A."/>
            <person name="Yang D."/>
            <person name="Bader C.D."/>
            <person name="Teijaro C.N."/>
            <person name="Fluegel L."/>
            <person name="Davis C.M."/>
            <person name="Simpson J.R."/>
            <person name="Lauterbach L."/>
            <person name="Steele A.D."/>
            <person name="Gui C."/>
            <person name="Meng S."/>
            <person name="Li G."/>
            <person name="Viehrig K."/>
            <person name="Ye F."/>
            <person name="Su P."/>
            <person name="Kiefer A.F."/>
            <person name="Nichols A."/>
            <person name="Cepeda A.J."/>
            <person name="Yan W."/>
            <person name="Fan B."/>
            <person name="Jiang Y."/>
            <person name="Adhikari A."/>
            <person name="Zheng C.-J."/>
            <person name="Schuster L."/>
            <person name="Cowan T.M."/>
            <person name="Smanski M.J."/>
            <person name="Chevrette M.G."/>
            <person name="De Carvalho L.P.S."/>
            <person name="Shen B."/>
        </authorList>
    </citation>
    <scope>NUCLEOTIDE SEQUENCE [LARGE SCALE GENOMIC DNA]</scope>
    <source>
        <strain evidence="2 3">NPDC019481</strain>
    </source>
</reference>
<dbReference type="Proteomes" id="UP001611580">
    <property type="component" value="Unassembled WGS sequence"/>
</dbReference>
<evidence type="ECO:0000313" key="2">
    <source>
        <dbReference type="EMBL" id="MFI2486011.1"/>
    </source>
</evidence>
<protein>
    <recommendedName>
        <fullName evidence="4">DUF3817 domain-containing protein</fullName>
    </recommendedName>
</protein>
<dbReference type="RefSeq" id="WP_397401555.1">
    <property type="nucleotide sequence ID" value="NZ_JBIRYI010000002.1"/>
</dbReference>
<proteinExistence type="predicted"/>
<gene>
    <name evidence="2" type="ORF">ACH47X_03835</name>
</gene>
<keyword evidence="3" id="KW-1185">Reference proteome</keyword>
<comment type="caution">
    <text evidence="2">The sequence shown here is derived from an EMBL/GenBank/DDBJ whole genome shotgun (WGS) entry which is preliminary data.</text>
</comment>
<organism evidence="2 3">
    <name type="scientific">Promicromonospora kroppenstedtii</name>
    <dbReference type="NCBI Taxonomy" id="440482"/>
    <lineage>
        <taxon>Bacteria</taxon>
        <taxon>Bacillati</taxon>
        <taxon>Actinomycetota</taxon>
        <taxon>Actinomycetes</taxon>
        <taxon>Micrococcales</taxon>
        <taxon>Promicromonosporaceae</taxon>
        <taxon>Promicromonospora</taxon>
    </lineage>
</organism>
<keyword evidence="1" id="KW-0812">Transmembrane</keyword>
<evidence type="ECO:0008006" key="4">
    <source>
        <dbReference type="Google" id="ProtNLM"/>
    </source>
</evidence>
<keyword evidence="1" id="KW-0472">Membrane</keyword>
<keyword evidence="1" id="KW-1133">Transmembrane helix</keyword>
<name>A0ABW7XEU1_9MICO</name>
<accession>A0ABW7XEU1</accession>
<sequence length="87" mass="9165">MRPLLRTLEVLSVLELVSVAALLANLATVHVDGVASALGPAHGALYLAVAVTALLGQGLLLRTRLLALVPVFGGVFTLVNVRRETRR</sequence>
<feature type="transmembrane region" description="Helical" evidence="1">
    <location>
        <begin position="43"/>
        <end position="59"/>
    </location>
</feature>
<evidence type="ECO:0000313" key="3">
    <source>
        <dbReference type="Proteomes" id="UP001611580"/>
    </source>
</evidence>
<dbReference type="EMBL" id="JBIRYI010000002">
    <property type="protein sequence ID" value="MFI2486011.1"/>
    <property type="molecule type" value="Genomic_DNA"/>
</dbReference>
<feature type="transmembrane region" description="Helical" evidence="1">
    <location>
        <begin position="12"/>
        <end position="31"/>
    </location>
</feature>